<dbReference type="EMBL" id="CP013650">
    <property type="protein sequence ID" value="ALS98224.1"/>
    <property type="molecule type" value="Genomic_DNA"/>
</dbReference>
<evidence type="ECO:0000256" key="1">
    <source>
        <dbReference type="ARBA" id="ARBA00022553"/>
    </source>
</evidence>
<dbReference type="InterPro" id="IPR016032">
    <property type="entry name" value="Sig_transdc_resp-reg_C-effctor"/>
</dbReference>
<accession>A0A0U3AZB9</accession>
<keyword evidence="5" id="KW-0804">Transcription</keyword>
<dbReference type="STRING" id="1526571.AT746_08145"/>
<gene>
    <name evidence="9" type="primary">sirA</name>
    <name evidence="9" type="ORF">AT746_08145</name>
</gene>
<keyword evidence="1 6" id="KW-0597">Phosphoprotein</keyword>
<evidence type="ECO:0000313" key="10">
    <source>
        <dbReference type="Proteomes" id="UP000068447"/>
    </source>
</evidence>
<dbReference type="NCBIfam" id="NF007018">
    <property type="entry name" value="PRK09483.1"/>
    <property type="match status" value="1"/>
</dbReference>
<dbReference type="SMART" id="SM00421">
    <property type="entry name" value="HTH_LUXR"/>
    <property type="match status" value="1"/>
</dbReference>
<feature type="domain" description="HTH luxR-type" evidence="7">
    <location>
        <begin position="142"/>
        <end position="207"/>
    </location>
</feature>
<dbReference type="GO" id="GO:0000160">
    <property type="term" value="P:phosphorelay signal transduction system"/>
    <property type="evidence" value="ECO:0007669"/>
    <property type="project" value="UniProtKB-KW"/>
</dbReference>
<dbReference type="InterPro" id="IPR011006">
    <property type="entry name" value="CheY-like_superfamily"/>
</dbReference>
<dbReference type="SUPFAM" id="SSF52172">
    <property type="entry name" value="CheY-like"/>
    <property type="match status" value="1"/>
</dbReference>
<dbReference type="PROSITE" id="PS00622">
    <property type="entry name" value="HTH_LUXR_1"/>
    <property type="match status" value="1"/>
</dbReference>
<dbReference type="OrthoDB" id="9796655at2"/>
<dbReference type="GO" id="GO:0003677">
    <property type="term" value="F:DNA binding"/>
    <property type="evidence" value="ECO:0007669"/>
    <property type="project" value="UniProtKB-KW"/>
</dbReference>
<proteinExistence type="predicted"/>
<dbReference type="InterPro" id="IPR000792">
    <property type="entry name" value="Tscrpt_reg_LuxR_C"/>
</dbReference>
<dbReference type="Gene3D" id="3.40.50.2300">
    <property type="match status" value="1"/>
</dbReference>
<evidence type="ECO:0000256" key="2">
    <source>
        <dbReference type="ARBA" id="ARBA00023012"/>
    </source>
</evidence>
<reference evidence="9 10" key="1">
    <citation type="submission" date="2015-12" db="EMBL/GenBank/DDBJ databases">
        <title>Complete genome of Lacimicrobium alkaliphilum KCTC 32984.</title>
        <authorList>
            <person name="Kim S.-G."/>
            <person name="Lee Y.-J."/>
        </authorList>
    </citation>
    <scope>NUCLEOTIDE SEQUENCE [LARGE SCALE GENOMIC DNA]</scope>
    <source>
        <strain evidence="9 10">YelD216</strain>
    </source>
</reference>
<evidence type="ECO:0000259" key="8">
    <source>
        <dbReference type="PROSITE" id="PS50110"/>
    </source>
</evidence>
<feature type="domain" description="Response regulatory" evidence="8">
    <location>
        <begin position="3"/>
        <end position="119"/>
    </location>
</feature>
<evidence type="ECO:0000256" key="3">
    <source>
        <dbReference type="ARBA" id="ARBA00023015"/>
    </source>
</evidence>
<evidence type="ECO:0000256" key="5">
    <source>
        <dbReference type="ARBA" id="ARBA00023163"/>
    </source>
</evidence>
<dbReference type="PRINTS" id="PR00038">
    <property type="entry name" value="HTHLUXR"/>
</dbReference>
<dbReference type="Proteomes" id="UP000068447">
    <property type="component" value="Chromosome"/>
</dbReference>
<evidence type="ECO:0000313" key="9">
    <source>
        <dbReference type="EMBL" id="ALS98224.1"/>
    </source>
</evidence>
<dbReference type="AlphaFoldDB" id="A0A0U3AZB9"/>
<name>A0A0U3AZB9_9ALTE</name>
<dbReference type="InterPro" id="IPR039420">
    <property type="entry name" value="WalR-like"/>
</dbReference>
<dbReference type="PROSITE" id="PS50043">
    <property type="entry name" value="HTH_LUXR_2"/>
    <property type="match status" value="1"/>
</dbReference>
<keyword evidence="3" id="KW-0805">Transcription regulation</keyword>
<feature type="modified residue" description="4-aspartylphosphate" evidence="6">
    <location>
        <position position="54"/>
    </location>
</feature>
<dbReference type="PANTHER" id="PTHR43214:SF3">
    <property type="entry name" value="RESPONSE REGULATOR UVRY"/>
    <property type="match status" value="1"/>
</dbReference>
<evidence type="ECO:0000256" key="6">
    <source>
        <dbReference type="PROSITE-ProRule" id="PRU00169"/>
    </source>
</evidence>
<keyword evidence="2" id="KW-0902">Two-component regulatory system</keyword>
<dbReference type="PROSITE" id="PS50110">
    <property type="entry name" value="RESPONSE_REGULATORY"/>
    <property type="match status" value="1"/>
</dbReference>
<protein>
    <submittedName>
        <fullName evidence="9">Two-component system response regulator</fullName>
    </submittedName>
</protein>
<dbReference type="Pfam" id="PF00072">
    <property type="entry name" value="Response_reg"/>
    <property type="match status" value="1"/>
</dbReference>
<dbReference type="InterPro" id="IPR058245">
    <property type="entry name" value="NreC/VraR/RcsB-like_REC"/>
</dbReference>
<dbReference type="CDD" id="cd06170">
    <property type="entry name" value="LuxR_C_like"/>
    <property type="match status" value="1"/>
</dbReference>
<dbReference type="SMART" id="SM00448">
    <property type="entry name" value="REC"/>
    <property type="match status" value="1"/>
</dbReference>
<dbReference type="CDD" id="cd17535">
    <property type="entry name" value="REC_NarL-like"/>
    <property type="match status" value="1"/>
</dbReference>
<dbReference type="RefSeq" id="WP_062478906.1">
    <property type="nucleotide sequence ID" value="NZ_CP013650.1"/>
</dbReference>
<keyword evidence="10" id="KW-1185">Reference proteome</keyword>
<dbReference type="PANTHER" id="PTHR43214">
    <property type="entry name" value="TWO-COMPONENT RESPONSE REGULATOR"/>
    <property type="match status" value="1"/>
</dbReference>
<dbReference type="Pfam" id="PF00196">
    <property type="entry name" value="GerE"/>
    <property type="match status" value="1"/>
</dbReference>
<dbReference type="KEGG" id="lal:AT746_08145"/>
<dbReference type="GO" id="GO:0006355">
    <property type="term" value="P:regulation of DNA-templated transcription"/>
    <property type="evidence" value="ECO:0007669"/>
    <property type="project" value="InterPro"/>
</dbReference>
<dbReference type="InterPro" id="IPR001789">
    <property type="entry name" value="Sig_transdc_resp-reg_receiver"/>
</dbReference>
<dbReference type="SUPFAM" id="SSF46894">
    <property type="entry name" value="C-terminal effector domain of the bipartite response regulators"/>
    <property type="match status" value="1"/>
</dbReference>
<evidence type="ECO:0000259" key="7">
    <source>
        <dbReference type="PROSITE" id="PS50043"/>
    </source>
</evidence>
<evidence type="ECO:0000256" key="4">
    <source>
        <dbReference type="ARBA" id="ARBA00023125"/>
    </source>
</evidence>
<organism evidence="9 10">
    <name type="scientific">Lacimicrobium alkaliphilum</name>
    <dbReference type="NCBI Taxonomy" id="1526571"/>
    <lineage>
        <taxon>Bacteria</taxon>
        <taxon>Pseudomonadati</taxon>
        <taxon>Pseudomonadota</taxon>
        <taxon>Gammaproteobacteria</taxon>
        <taxon>Alteromonadales</taxon>
        <taxon>Alteromonadaceae</taxon>
        <taxon>Lacimicrobium</taxon>
    </lineage>
</organism>
<sequence length="214" mass="24081">MIKILLVDDHDLVRTGIRLILKAETSFKVIGEANSGEEAVKFCRNQEPDVVLMDMNMPGMGGLEATKKILRYSPDIKVIVLSMYKENPIPTKVMQSGAWGFITKDAESEEMNRAIFQVCAGQKYIAPEIAQQIALGRLDSNESDPFKQLSDRELQIMIMLTKGIKVPDIATKLSITPKTVNTYRYRMFEKLGVTGDVELTHLALRHKLISHEQS</sequence>
<keyword evidence="4" id="KW-0238">DNA-binding</keyword>